<dbReference type="Proteomes" id="UP000649326">
    <property type="component" value="Unassembled WGS sequence"/>
</dbReference>
<proteinExistence type="predicted"/>
<dbReference type="InterPro" id="IPR011991">
    <property type="entry name" value="ArsR-like_HTH"/>
</dbReference>
<comment type="caution">
    <text evidence="1">The sequence shown here is derived from an EMBL/GenBank/DDBJ whole genome shotgun (WGS) entry which is preliminary data.</text>
</comment>
<dbReference type="AlphaFoldDB" id="A0A833DYQ5"/>
<evidence type="ECO:0000313" key="1">
    <source>
        <dbReference type="EMBL" id="HIP74847.1"/>
    </source>
</evidence>
<protein>
    <submittedName>
        <fullName evidence="1">Transcriptional regulator</fullName>
    </submittedName>
</protein>
<dbReference type="SUPFAM" id="SSF46785">
    <property type="entry name" value="Winged helix' DNA-binding domain"/>
    <property type="match status" value="1"/>
</dbReference>
<dbReference type="Pfam" id="PF12840">
    <property type="entry name" value="HTH_20"/>
    <property type="match status" value="1"/>
</dbReference>
<sequence>MRVFESLSERPLSSKEIARLTSLSERTVRYALRILKQNGLVEEVFFLGDTRRRGYRRAGINQ</sequence>
<dbReference type="InterPro" id="IPR036388">
    <property type="entry name" value="WH-like_DNA-bd_sf"/>
</dbReference>
<dbReference type="CDD" id="cd00090">
    <property type="entry name" value="HTH_ARSR"/>
    <property type="match status" value="1"/>
</dbReference>
<organism evidence="1 2">
    <name type="scientific">Thermococcus paralvinellae</name>
    <dbReference type="NCBI Taxonomy" id="582419"/>
    <lineage>
        <taxon>Archaea</taxon>
        <taxon>Methanobacteriati</taxon>
        <taxon>Methanobacteriota</taxon>
        <taxon>Thermococci</taxon>
        <taxon>Thermococcales</taxon>
        <taxon>Thermococcaceae</taxon>
        <taxon>Thermococcus</taxon>
    </lineage>
</organism>
<gene>
    <name evidence="1" type="ORF">EYH13_01580</name>
</gene>
<dbReference type="InterPro" id="IPR036390">
    <property type="entry name" value="WH_DNA-bd_sf"/>
</dbReference>
<evidence type="ECO:0000313" key="2">
    <source>
        <dbReference type="Proteomes" id="UP000649326"/>
    </source>
</evidence>
<accession>A0A833DYQ5</accession>
<reference evidence="1" key="1">
    <citation type="journal article" date="2020" name="ISME J.">
        <title>Gammaproteobacteria mediating utilization of methyl-, sulfur- and petroleum organic compounds in deep ocean hydrothermal plumes.</title>
        <authorList>
            <person name="Zhou Z."/>
            <person name="Liu Y."/>
            <person name="Pan J."/>
            <person name="Cron B.R."/>
            <person name="Toner B.M."/>
            <person name="Anantharaman K."/>
            <person name="Breier J.A."/>
            <person name="Dick G.J."/>
            <person name="Li M."/>
        </authorList>
    </citation>
    <scope>NUCLEOTIDE SEQUENCE</scope>
    <source>
        <strain evidence="1">SZUA-1451</strain>
    </source>
</reference>
<name>A0A833DYQ5_9EURY</name>
<dbReference type="Gene3D" id="1.10.10.10">
    <property type="entry name" value="Winged helix-like DNA-binding domain superfamily/Winged helix DNA-binding domain"/>
    <property type="match status" value="1"/>
</dbReference>
<dbReference type="EMBL" id="DQUG01000067">
    <property type="protein sequence ID" value="HIP74847.1"/>
    <property type="molecule type" value="Genomic_DNA"/>
</dbReference>